<dbReference type="Proteomes" id="UP001145021">
    <property type="component" value="Unassembled WGS sequence"/>
</dbReference>
<dbReference type="Pfam" id="PF16755">
    <property type="entry name" value="Beta-prop_NUP159_NUP214"/>
    <property type="match status" value="1"/>
</dbReference>
<feature type="compositionally biased region" description="Basic and acidic residues" evidence="8">
    <location>
        <begin position="2526"/>
        <end position="2547"/>
    </location>
</feature>
<protein>
    <recommendedName>
        <fullName evidence="9">RanBP2-type domain-containing protein</fullName>
    </recommendedName>
</protein>
<dbReference type="SUPFAM" id="SSF90209">
    <property type="entry name" value="Ran binding protein zinc finger-like"/>
    <property type="match status" value="1"/>
</dbReference>
<feature type="compositionally biased region" description="Low complexity" evidence="8">
    <location>
        <begin position="2350"/>
        <end position="2363"/>
    </location>
</feature>
<feature type="compositionally biased region" description="Low complexity" evidence="8">
    <location>
        <begin position="1380"/>
        <end position="1394"/>
    </location>
</feature>
<feature type="compositionally biased region" description="Low complexity" evidence="8">
    <location>
        <begin position="1066"/>
        <end position="1084"/>
    </location>
</feature>
<evidence type="ECO:0000256" key="8">
    <source>
        <dbReference type="SAM" id="MobiDB-lite"/>
    </source>
</evidence>
<feature type="compositionally biased region" description="Basic and acidic residues" evidence="8">
    <location>
        <begin position="1765"/>
        <end position="1888"/>
    </location>
</feature>
<keyword evidence="4 7" id="KW-0863">Zinc-finger</keyword>
<feature type="compositionally biased region" description="Basic and acidic residues" evidence="8">
    <location>
        <begin position="2239"/>
        <end position="2254"/>
    </location>
</feature>
<dbReference type="SMART" id="SM00547">
    <property type="entry name" value="ZnF_RBZ"/>
    <property type="match status" value="2"/>
</dbReference>
<feature type="compositionally biased region" description="Basic and acidic residues" evidence="8">
    <location>
        <begin position="1688"/>
        <end position="1709"/>
    </location>
</feature>
<feature type="compositionally biased region" description="Low complexity" evidence="8">
    <location>
        <begin position="1473"/>
        <end position="1483"/>
    </location>
</feature>
<feature type="region of interest" description="Disordered" evidence="8">
    <location>
        <begin position="714"/>
        <end position="807"/>
    </location>
</feature>
<feature type="compositionally biased region" description="Polar residues" evidence="8">
    <location>
        <begin position="2158"/>
        <end position="2175"/>
    </location>
</feature>
<dbReference type="InterPro" id="IPR036443">
    <property type="entry name" value="Znf_RanBP2_sf"/>
</dbReference>
<dbReference type="InterPro" id="IPR039462">
    <property type="entry name" value="Nup159/Nup146_N"/>
</dbReference>
<feature type="compositionally biased region" description="Gly residues" evidence="8">
    <location>
        <begin position="634"/>
        <end position="648"/>
    </location>
</feature>
<feature type="compositionally biased region" description="Polar residues" evidence="8">
    <location>
        <begin position="651"/>
        <end position="662"/>
    </location>
</feature>
<feature type="compositionally biased region" description="Polar residues" evidence="8">
    <location>
        <begin position="1085"/>
        <end position="1100"/>
    </location>
</feature>
<evidence type="ECO:0000259" key="9">
    <source>
        <dbReference type="PROSITE" id="PS50199"/>
    </source>
</evidence>
<evidence type="ECO:0000256" key="5">
    <source>
        <dbReference type="ARBA" id="ARBA00022833"/>
    </source>
</evidence>
<keyword evidence="3" id="KW-0479">Metal-binding</keyword>
<name>A0A9W7XNR9_9FUNG</name>
<evidence type="ECO:0000313" key="10">
    <source>
        <dbReference type="EMBL" id="KAJ1647290.1"/>
    </source>
</evidence>
<dbReference type="InterPro" id="IPR001876">
    <property type="entry name" value="Znf_RanBP2"/>
</dbReference>
<feature type="region of interest" description="Disordered" evidence="8">
    <location>
        <begin position="1365"/>
        <end position="1394"/>
    </location>
</feature>
<feature type="domain" description="RanBP2-type" evidence="9">
    <location>
        <begin position="1391"/>
        <end position="1421"/>
    </location>
</feature>
<feature type="region of interest" description="Disordered" evidence="8">
    <location>
        <begin position="1473"/>
        <end position="2176"/>
    </location>
</feature>
<feature type="compositionally biased region" description="Basic and acidic residues" evidence="8">
    <location>
        <begin position="1607"/>
        <end position="1632"/>
    </location>
</feature>
<dbReference type="InterPro" id="IPR015943">
    <property type="entry name" value="WD40/YVTN_repeat-like_dom_sf"/>
</dbReference>
<feature type="compositionally biased region" description="Acidic residues" evidence="8">
    <location>
        <begin position="2255"/>
        <end position="2269"/>
    </location>
</feature>
<feature type="compositionally biased region" description="Basic and acidic residues" evidence="8">
    <location>
        <begin position="775"/>
        <end position="807"/>
    </location>
</feature>
<feature type="compositionally biased region" description="Polar residues" evidence="8">
    <location>
        <begin position="506"/>
        <end position="515"/>
    </location>
</feature>
<evidence type="ECO:0000256" key="3">
    <source>
        <dbReference type="ARBA" id="ARBA00022723"/>
    </source>
</evidence>
<feature type="compositionally biased region" description="Basic and acidic residues" evidence="8">
    <location>
        <begin position="1739"/>
        <end position="1755"/>
    </location>
</feature>
<feature type="compositionally biased region" description="Acidic residues" evidence="8">
    <location>
        <begin position="1507"/>
        <end position="1522"/>
    </location>
</feature>
<evidence type="ECO:0000256" key="4">
    <source>
        <dbReference type="ARBA" id="ARBA00022771"/>
    </source>
</evidence>
<feature type="compositionally biased region" description="Acidic residues" evidence="8">
    <location>
        <begin position="1889"/>
        <end position="1907"/>
    </location>
</feature>
<evidence type="ECO:0000256" key="2">
    <source>
        <dbReference type="ARBA" id="ARBA00022448"/>
    </source>
</evidence>
<organism evidence="10 11">
    <name type="scientific">Coemansia asiatica</name>
    <dbReference type="NCBI Taxonomy" id="1052880"/>
    <lineage>
        <taxon>Eukaryota</taxon>
        <taxon>Fungi</taxon>
        <taxon>Fungi incertae sedis</taxon>
        <taxon>Zoopagomycota</taxon>
        <taxon>Kickxellomycotina</taxon>
        <taxon>Kickxellomycetes</taxon>
        <taxon>Kickxellales</taxon>
        <taxon>Kickxellaceae</taxon>
        <taxon>Coemansia</taxon>
    </lineage>
</organism>
<feature type="compositionally biased region" description="Acidic residues" evidence="8">
    <location>
        <begin position="1529"/>
        <end position="1539"/>
    </location>
</feature>
<dbReference type="GO" id="GO:0008270">
    <property type="term" value="F:zinc ion binding"/>
    <property type="evidence" value="ECO:0007669"/>
    <property type="project" value="UniProtKB-KW"/>
</dbReference>
<dbReference type="GO" id="GO:0005634">
    <property type="term" value="C:nucleus"/>
    <property type="evidence" value="ECO:0007669"/>
    <property type="project" value="UniProtKB-SubCell"/>
</dbReference>
<dbReference type="PROSITE" id="PS01358">
    <property type="entry name" value="ZF_RANBP2_1"/>
    <property type="match status" value="2"/>
</dbReference>
<proteinExistence type="predicted"/>
<evidence type="ECO:0000256" key="1">
    <source>
        <dbReference type="ARBA" id="ARBA00004123"/>
    </source>
</evidence>
<dbReference type="Gene3D" id="4.10.1060.10">
    <property type="entry name" value="Zinc finger, RanBP2-type"/>
    <property type="match status" value="2"/>
</dbReference>
<keyword evidence="11" id="KW-1185">Reference proteome</keyword>
<feature type="region of interest" description="Disordered" evidence="8">
    <location>
        <begin position="2209"/>
        <end position="2286"/>
    </location>
</feature>
<keyword evidence="5" id="KW-0862">Zinc</keyword>
<feature type="region of interest" description="Disordered" evidence="8">
    <location>
        <begin position="1121"/>
        <end position="1156"/>
    </location>
</feature>
<evidence type="ECO:0000256" key="6">
    <source>
        <dbReference type="ARBA" id="ARBA00023242"/>
    </source>
</evidence>
<feature type="compositionally biased region" description="Polar residues" evidence="8">
    <location>
        <begin position="752"/>
        <end position="768"/>
    </location>
</feature>
<accession>A0A9W7XNR9</accession>
<feature type="region of interest" description="Disordered" evidence="8">
    <location>
        <begin position="495"/>
        <end position="515"/>
    </location>
</feature>
<feature type="compositionally biased region" description="Basic and acidic residues" evidence="8">
    <location>
        <begin position="1572"/>
        <end position="1583"/>
    </location>
</feature>
<comment type="caution">
    <text evidence="10">The sequence shown here is derived from an EMBL/GenBank/DDBJ whole genome shotgun (WGS) entry which is preliminary data.</text>
</comment>
<feature type="compositionally biased region" description="Acidic residues" evidence="8">
    <location>
        <begin position="2228"/>
        <end position="2238"/>
    </location>
</feature>
<gene>
    <name evidence="10" type="ORF">LPJ64_001336</name>
</gene>
<feature type="compositionally biased region" description="Acidic residues" evidence="8">
    <location>
        <begin position="2147"/>
        <end position="2157"/>
    </location>
</feature>
<feature type="compositionally biased region" description="Acidic residues" evidence="8">
    <location>
        <begin position="1552"/>
        <end position="1571"/>
    </location>
</feature>
<feature type="compositionally biased region" description="Polar residues" evidence="8">
    <location>
        <begin position="2028"/>
        <end position="2043"/>
    </location>
</feature>
<comment type="subcellular location">
    <subcellularLocation>
        <location evidence="1">Nucleus</location>
    </subcellularLocation>
</comment>
<reference evidence="10" key="1">
    <citation type="submission" date="2022-07" db="EMBL/GenBank/DDBJ databases">
        <title>Phylogenomic reconstructions and comparative analyses of Kickxellomycotina fungi.</title>
        <authorList>
            <person name="Reynolds N.K."/>
            <person name="Stajich J.E."/>
            <person name="Barry K."/>
            <person name="Grigoriev I.V."/>
            <person name="Crous P."/>
            <person name="Smith M.E."/>
        </authorList>
    </citation>
    <scope>NUCLEOTIDE SEQUENCE</scope>
    <source>
        <strain evidence="10">NBRC 105413</strain>
    </source>
</reference>
<feature type="region of interest" description="Disordered" evidence="8">
    <location>
        <begin position="1057"/>
        <end position="1109"/>
    </location>
</feature>
<keyword evidence="2" id="KW-0813">Transport</keyword>
<dbReference type="PROSITE" id="PS50199">
    <property type="entry name" value="ZF_RANBP2_2"/>
    <property type="match status" value="2"/>
</dbReference>
<feature type="compositionally biased region" description="Acidic residues" evidence="8">
    <location>
        <begin position="1971"/>
        <end position="1981"/>
    </location>
</feature>
<feature type="domain" description="RanBP2-type" evidence="9">
    <location>
        <begin position="1281"/>
        <end position="1310"/>
    </location>
</feature>
<feature type="compositionally biased region" description="Basic and acidic residues" evidence="8">
    <location>
        <begin position="2045"/>
        <end position="2057"/>
    </location>
</feature>
<dbReference type="SUPFAM" id="SSF117289">
    <property type="entry name" value="Nucleoporin domain"/>
    <property type="match status" value="1"/>
</dbReference>
<keyword evidence="6" id="KW-0539">Nucleus</keyword>
<feature type="compositionally biased region" description="Basic and acidic residues" evidence="8">
    <location>
        <begin position="1650"/>
        <end position="1666"/>
    </location>
</feature>
<dbReference type="Gene3D" id="2.130.10.10">
    <property type="entry name" value="YVTN repeat-like/Quinoprotein amine dehydrogenase"/>
    <property type="match status" value="1"/>
</dbReference>
<dbReference type="EMBL" id="JANBOH010000034">
    <property type="protein sequence ID" value="KAJ1647290.1"/>
    <property type="molecule type" value="Genomic_DNA"/>
</dbReference>
<feature type="compositionally biased region" description="Acidic residues" evidence="8">
    <location>
        <begin position="1995"/>
        <end position="2009"/>
    </location>
</feature>
<feature type="region of interest" description="Disordered" evidence="8">
    <location>
        <begin position="2489"/>
        <end position="2560"/>
    </location>
</feature>
<feature type="region of interest" description="Disordered" evidence="8">
    <location>
        <begin position="621"/>
        <end position="689"/>
    </location>
</feature>
<evidence type="ECO:0000313" key="11">
    <source>
        <dbReference type="Proteomes" id="UP001145021"/>
    </source>
</evidence>
<sequence length="2560" mass="269726">MAAAKEVVLDIETFTDKESQPVGIFHSQVNENTCLQISDKPFSNSRRQTPAYSRLLAISNIYGYVVAGTPKGVSAFMTADAQKELAQGKSKGTNTAVPLAAHSEVDLSSYGKVTHIEITADELQVLVGTLSGQLLVFSASSLLSAKDAANSVQPVKSISAGSEIRDIRANPQEMPNLAAVLTLAGDLLMVDVVSGSTKRIALSTDQITTAICWSRKGKQIVCGDSDGLLKQRLPTDGTVKRTIEPQREDDIIMDEFSVLAVDWVDTYSFFAVYGTFPEGALKSGNGGGGTGEDGEDDGVDDNMTAAYVITKSGKNAAEQRWIYIEDPCSSMMCPTRYPGLHIACLPDWGKSAQNIIVMAGTSSDATMTIGQALASEEEAGADEGPLEWALWDIDGAMAVMPLSAVSNGGSADTFPVGLAMDYTATKDLPPVSEDGDRVPAVPIMWILTTDGCLLGYHIYNTREMRAGGRCSKMVDQVRKLPDAAASSVPASAALSSISSPRSGSPTFASNPFGQPRSSMGGFGVSTSFAPAFGKPSAASPPRGSMGLSAAGIKNQPVFGSSTKLGSSSPTKSAGFGGFGVVGNAASDRKSIFDAPASGPSIFDAPASSSQSLPFGPAKPQLGSIKPSTATNSGFGAGAGAGPGTGTGTGAIQTVQSGTISSKTEAEKKDSRISPPFGSIGKPSADSKEDVGGLMSGFNSMGAFGNKSSGGLFGFAADQKKSDPPASQESKPAASAFGGFDVSATGTAKADPSNATKSVFGTQSPSEPSKSPAEIARQKQQQEEEAKKLKAQKEREEQERKEKERKEKERIEKLRREMEANAQDLLNRQYISTCNRFDGELKALRSSIRDTADAIMHVKSAKLPPIKIDQSVLRMASFEGSLDDLSLDDNDSWNSIANVLLEALNVSRDELQASQKLLNKQMAQYVKTETKREEVGRILETTASAVASSNATIDGGLNPLQRDYQMRLKSSYDAVGKRISDVEEAVNAHADRLERSIRELPHSLRSPSTESIERMVHNLSQTLAQKNYELDEITESVESLKIAKSADYAKAKLRSSATLPYVPPPSMRRASSVSASTATVPRTAAQGTPWSPQDHPFNTTAAAPGRKNRGFGLRAEDLFVGSEAMSPKTPAIAENTKDEPKPVTSPAGTHAHPLFPHVQVRELAPRSSKTNRKASIALDEPVAEDSGASEFSNAALYVQARQQRSMVRDLLTRPTRVAPVVDAKKPSGLEDTGDLSLKITPMPNLERYVEAFSKLKVSRRQPTPEPEPIIEPEPIVEPITAPAARWKCPLCMIDNPPSVRFCLACETENPAAEAPASAAASSASPLPALSFSGGFKPTGGVSLFGSASASTSSSVFGSSTGQPAKPAFTSFVPPPGAPPLSGATKSTGTAAASGSDWKCGTCWITNPPTAKVCRACEEPNPNAITASQPAAAAAVPSATSSAFSGGFKPTISFGAPSSSAMNTGFALSGLGSGFGAPSASASSPETKPKSTMSSFTAPRSPAAAAASTEDDESYDETEEDDDGYSVTESQLEDLESDQSEETGSAVGYAYSEDYIDYSENYETEDTGDDDLDESVHEEGSKIDNESEPDLGSAPDSAANSDVEDNADLDAKEIYDKGVEDKPKEIEAEQKADTEASNEEEEDAAAAQSADSKLKADANEETKTEQRIIEPSVQTSIDEKPDTQAIIKTAETKDQTDPIDKASEPEKEDGQKAGSITERGTVQESEAEDAHDAQLTTSADVKTEAESDAKTEEKSEVEAEAEDEDESKAGADAEAEDVSKAKAGDGPKAEAEDALKTEAEAKAEAEVEDKPKAEAEAEDKSKAKAGDKSDAEFEAEDAPKANVKPEKKSKTETEDEPKTEAEGESKTEAEVEAEDKTKVETKAEEKPKAEAEDEDESKAESEDEPEAEGDDKSDAEVEAEDRPKVEAEVKADDELKAEIDSGSEAAVPDADADSDSNEKADQDIQTVSKSDAEDVSSEPETEQSAEPAIDADHDSELAPESDSDEVSDVEADQVVPSAAEPSADKGLNSDDAQSSGPNLETNQGAETKPELESHAKQESAEEPDQDTQLVSDTDQKEESEPQVEAEAPASRPLQEAEEKGESEVKIGNDTEDNGGDHEHDSDDFVHISQMGSRNESKDDMSIISSHESDPDDDEEEDLSQTETQSSVPDAADNTSVADNAATFDMSAIEHMFRGASVESIVSYAIGDRISDSKATSAADPHVGPVADPVSEPETEPVSEPETEHDSSKSPEIKASEDIDDKEDVNAEEEEGLVQKPAETEASEGFEILSRPESIADAAVFDSQDAALEVDDLAGSFSLSKMVSSLGEEADEDLMLDDISPPPSPTPLRAKGAKQQNNQQLSLAQSESKSDSNKGSVDSSSFFRPGRLGNFSSGLGAFKSSTGAFANIGSQSTSANSSGLPNAFSSVSKTSTSLFEFGAKLDRPAFGVLSMSSKAGLSSSSVKAAGSVGMSFAAKGGSSDGAIYMGSKVDDQVQSKSGLEASERALPDTQFGVYRSRDSSTSGGARSRQSKDHELDPIQRLIHDSDDDHGASSTDLGIDYDSD</sequence>
<evidence type="ECO:0000256" key="7">
    <source>
        <dbReference type="PROSITE-ProRule" id="PRU00322"/>
    </source>
</evidence>
<feature type="region of interest" description="Disordered" evidence="8">
    <location>
        <begin position="2324"/>
        <end position="2382"/>
    </location>
</feature>
<feature type="compositionally biased region" description="Basic and acidic residues" evidence="8">
    <location>
        <begin position="2092"/>
        <end position="2123"/>
    </location>
</feature>
<feature type="compositionally biased region" description="Low complexity" evidence="8">
    <location>
        <begin position="495"/>
        <end position="505"/>
    </location>
</feature>
<feature type="compositionally biased region" description="Basic and acidic residues" evidence="8">
    <location>
        <begin position="1908"/>
        <end position="1937"/>
    </location>
</feature>